<accession>A0AAV8WZV4</accession>
<dbReference type="Pfam" id="PF16062">
    <property type="entry name" value="MavL-like"/>
    <property type="match status" value="1"/>
</dbReference>
<dbReference type="Proteomes" id="UP001162156">
    <property type="component" value="Unassembled WGS sequence"/>
</dbReference>
<keyword evidence="2" id="KW-1185">Reference proteome</keyword>
<name>A0AAV8WZV4_9CUCU</name>
<dbReference type="EMBL" id="JANEYF010004174">
    <property type="protein sequence ID" value="KAJ8931994.1"/>
    <property type="molecule type" value="Genomic_DNA"/>
</dbReference>
<evidence type="ECO:0000313" key="2">
    <source>
        <dbReference type="Proteomes" id="UP001162156"/>
    </source>
</evidence>
<protein>
    <submittedName>
        <fullName evidence="1">Uncharacterized protein</fullName>
    </submittedName>
</protein>
<gene>
    <name evidence="1" type="ORF">NQ314_015040</name>
</gene>
<organism evidence="1 2">
    <name type="scientific">Rhamnusium bicolor</name>
    <dbReference type="NCBI Taxonomy" id="1586634"/>
    <lineage>
        <taxon>Eukaryota</taxon>
        <taxon>Metazoa</taxon>
        <taxon>Ecdysozoa</taxon>
        <taxon>Arthropoda</taxon>
        <taxon>Hexapoda</taxon>
        <taxon>Insecta</taxon>
        <taxon>Pterygota</taxon>
        <taxon>Neoptera</taxon>
        <taxon>Endopterygota</taxon>
        <taxon>Coleoptera</taxon>
        <taxon>Polyphaga</taxon>
        <taxon>Cucujiformia</taxon>
        <taxon>Chrysomeloidea</taxon>
        <taxon>Cerambycidae</taxon>
        <taxon>Lepturinae</taxon>
        <taxon>Rhagiini</taxon>
        <taxon>Rhamnusium</taxon>
    </lineage>
</organism>
<reference evidence="1" key="1">
    <citation type="journal article" date="2023" name="Insect Mol. Biol.">
        <title>Genome sequencing provides insights into the evolution of gene families encoding plant cell wall-degrading enzymes in longhorned beetles.</title>
        <authorList>
            <person name="Shin N.R."/>
            <person name="Okamura Y."/>
            <person name="Kirsch R."/>
            <person name="Pauchet Y."/>
        </authorList>
    </citation>
    <scope>NUCLEOTIDE SEQUENCE</scope>
    <source>
        <strain evidence="1">RBIC_L_NR</strain>
    </source>
</reference>
<dbReference type="InterPro" id="IPR032063">
    <property type="entry name" value="MavL-like"/>
</dbReference>
<comment type="caution">
    <text evidence="1">The sequence shown here is derived from an EMBL/GenBank/DDBJ whole genome shotgun (WGS) entry which is preliminary data.</text>
</comment>
<proteinExistence type="predicted"/>
<evidence type="ECO:0000313" key="1">
    <source>
        <dbReference type="EMBL" id="KAJ8931994.1"/>
    </source>
</evidence>
<dbReference type="AlphaFoldDB" id="A0AAV8WZV4"/>
<sequence length="349" mass="40433">MAVPDWSPKSPQWSVDLYSLLIENDIFKPMNLTTQDIIQNSDNFPIKFPVDTGRCKTLKNFVSESILERNINSVYPVIHENALELYCRFILYKRNNGSAKEKHLYKNMTLMDFINRLLTKRAVMFMGKDDKYVLLSGEKGSKGWEAIGTDNEQPPLVLENCISYDEVKLSVFLNVSSYTYFVNLGERRNMAKYLADRKIIEEEGIIIGMIGPRLKKANVMEFQEIVINDKQNISRNDYGTKASSSIHHLFSKFYEEPCRDYGETLSYKKTLSSNDGRYTDLKSNNIFDNHLYYKRLIFSIDTLLTEANHRAKLKETTAYIHVVGLGLGVWMISKHQEKIYMDAFAKRLS</sequence>